<keyword evidence="2" id="KW-1185">Reference proteome</keyword>
<organism evidence="1 2">
    <name type="scientific">Candidatus Afipia apatlaquensis</name>
    <dbReference type="NCBI Taxonomy" id="2712852"/>
    <lineage>
        <taxon>Bacteria</taxon>
        <taxon>Pseudomonadati</taxon>
        <taxon>Pseudomonadota</taxon>
        <taxon>Alphaproteobacteria</taxon>
        <taxon>Hyphomicrobiales</taxon>
        <taxon>Nitrobacteraceae</taxon>
        <taxon>Afipia</taxon>
    </lineage>
</organism>
<accession>A0A7C9RH89</accession>
<dbReference type="Proteomes" id="UP000480266">
    <property type="component" value="Unassembled WGS sequence"/>
</dbReference>
<name>A0A7C9RH89_9BRAD</name>
<proteinExistence type="predicted"/>
<gene>
    <name evidence="1" type="ORF">G4V63_17925</name>
</gene>
<dbReference type="AlphaFoldDB" id="A0A7C9RH89"/>
<comment type="caution">
    <text evidence="1">The sequence shown here is derived from an EMBL/GenBank/DDBJ whole genome shotgun (WGS) entry which is preliminary data.</text>
</comment>
<protein>
    <submittedName>
        <fullName evidence="1">Uncharacterized protein</fullName>
    </submittedName>
</protein>
<evidence type="ECO:0000313" key="1">
    <source>
        <dbReference type="EMBL" id="NGX97018.1"/>
    </source>
</evidence>
<sequence length="769" mass="85754">MDTARVDVCYRPIRIAWAIRSGDKDAFRQAVRLNHTMWGGRFNPIVMADRPDDAKRLVELFRADLIIPVGSTPEVVSFPELFPHLITPYIPDQLFLRHSTEPTRAHILDIHNALVHWRTTGEWKSIDERGVRQFVWDADDPLADTFLVHYGDYPAAAEIGIDYLDLLCQATMAIQRRIEKAAPIPIDVHDHPSLGYLSRHGLRQHYSIRPGWDHAGFYVGSADNLDDLVCFWNLRAADISLEFFDPAHASRYAIIKPAAEQRILARLAPLDEHRRQLAIWSRAEEIDQALAPFSGQPLTACRVGGPFFWNGGAVRAPMMILGEASALGVFGRELDKPKVSFALPDKPFSADKWFYTQHLVASVTVADSEDQHTFHPPYVPEWNEFYARTMNFQYNKTRIEPERNGIVISVADHDSFLYGLPVSALVEQLFLSAGFRAKLSGGGLIARQLIARLGGLAGVRAFKIPGVRRLLRTHGPRDVFTKKGALELIGQRDPDNPAASFADHKHLYIEPRPHGTDLTPATVFSYLVEKDMFRIGAELTCPSCNLKNWIAIDALKQNNVCEMCGSGFNGTRQLVDGGFQYRRTGVLGLEKNSQGAVPVVLALQQLEINLSGMRSGNVFAPSYDLVPLGGVPPFEIDLVIILPRTDLDKTDVIVGECKDQGGIINAVDIDNLRRVADALPPDRFEAFILLVKLAPFTPEEIQLAKTLNGPHHRRVIMLTARELEPYHLYERTEKEVGFTAHGGSAAELANITDRIYFQADEAVPPAGAS</sequence>
<dbReference type="EMBL" id="JAAMRR010000913">
    <property type="protein sequence ID" value="NGX97018.1"/>
    <property type="molecule type" value="Genomic_DNA"/>
</dbReference>
<evidence type="ECO:0000313" key="2">
    <source>
        <dbReference type="Proteomes" id="UP000480266"/>
    </source>
</evidence>
<reference evidence="1" key="1">
    <citation type="submission" date="2020-02" db="EMBL/GenBank/DDBJ databases">
        <title>Draft genome sequence of Candidatus Afipia apatlaquensis IBT-C3, a potential strain for decolorization of textile dyes.</title>
        <authorList>
            <person name="Sanchez-Reyes A."/>
            <person name="Breton-Deval L."/>
            <person name="Mangelson H."/>
            <person name="Sanchez-Flores A."/>
        </authorList>
    </citation>
    <scope>NUCLEOTIDE SEQUENCE [LARGE SCALE GENOMIC DNA]</scope>
    <source>
        <strain evidence="1">IBT-C3</strain>
    </source>
</reference>